<keyword evidence="4 6" id="KW-0694">RNA-binding</keyword>
<dbReference type="SUPFAM" id="SSF54768">
    <property type="entry name" value="dsRNA-binding domain-like"/>
    <property type="match status" value="3"/>
</dbReference>
<evidence type="ECO:0000259" key="10">
    <source>
        <dbReference type="PROSITE" id="PS50141"/>
    </source>
</evidence>
<feature type="compositionally biased region" description="Basic and acidic residues" evidence="7">
    <location>
        <begin position="1"/>
        <end position="11"/>
    </location>
</feature>
<evidence type="ECO:0000259" key="9">
    <source>
        <dbReference type="PROSITE" id="PS50139"/>
    </source>
</evidence>
<dbReference type="PANTHER" id="PTHR10910:SF107">
    <property type="entry name" value="DOUBLE-STRANDED RNA-SPECIFIC ADENOSINE DEAMINASE"/>
    <property type="match status" value="1"/>
</dbReference>
<dbReference type="InterPro" id="IPR036390">
    <property type="entry name" value="WH_DNA-bd_sf"/>
</dbReference>
<feature type="domain" description="Z-binding" evidence="9">
    <location>
        <begin position="243"/>
        <end position="309"/>
    </location>
</feature>
<dbReference type="GO" id="GO:0006382">
    <property type="term" value="P:adenosine to inosine editing"/>
    <property type="evidence" value="ECO:0007669"/>
    <property type="project" value="TreeGrafter"/>
</dbReference>
<organism evidence="11 12">
    <name type="scientific">Mola mola</name>
    <name type="common">Ocean sunfish</name>
    <name type="synonym">Tetraodon mola</name>
    <dbReference type="NCBI Taxonomy" id="94237"/>
    <lineage>
        <taxon>Eukaryota</taxon>
        <taxon>Metazoa</taxon>
        <taxon>Chordata</taxon>
        <taxon>Craniata</taxon>
        <taxon>Vertebrata</taxon>
        <taxon>Euteleostomi</taxon>
        <taxon>Actinopterygii</taxon>
        <taxon>Neopterygii</taxon>
        <taxon>Teleostei</taxon>
        <taxon>Neoteleostei</taxon>
        <taxon>Acanthomorphata</taxon>
        <taxon>Eupercaria</taxon>
        <taxon>Tetraodontiformes</taxon>
        <taxon>Molidae</taxon>
        <taxon>Mola</taxon>
    </lineage>
</organism>
<dbReference type="Pfam" id="PF00035">
    <property type="entry name" value="dsrm"/>
    <property type="match status" value="3"/>
</dbReference>
<dbReference type="GO" id="GO:0003726">
    <property type="term" value="F:double-stranded RNA adenosine deaminase activity"/>
    <property type="evidence" value="ECO:0007669"/>
    <property type="project" value="InterPro"/>
</dbReference>
<dbReference type="GO" id="GO:0008251">
    <property type="term" value="F:tRNA-specific adenosine deaminase activity"/>
    <property type="evidence" value="ECO:0007669"/>
    <property type="project" value="TreeGrafter"/>
</dbReference>
<evidence type="ECO:0000313" key="11">
    <source>
        <dbReference type="Ensembl" id="ENSMMOP00000004894.1"/>
    </source>
</evidence>
<dbReference type="FunFam" id="3.30.160.20:FF:000005">
    <property type="entry name" value="Putative double-stranded RNA-specific adenosine deaminase"/>
    <property type="match status" value="3"/>
</dbReference>
<dbReference type="CDD" id="cd19915">
    <property type="entry name" value="DSRM_DRADA_rpt3"/>
    <property type="match status" value="1"/>
</dbReference>
<dbReference type="Proteomes" id="UP000261620">
    <property type="component" value="Unplaced"/>
</dbReference>
<keyword evidence="2" id="KW-0963">Cytoplasm</keyword>
<feature type="domain" description="DRBM" evidence="8">
    <location>
        <begin position="743"/>
        <end position="811"/>
    </location>
</feature>
<dbReference type="SMART" id="SM00358">
    <property type="entry name" value="DSRM"/>
    <property type="match status" value="3"/>
</dbReference>
<dbReference type="SMART" id="SM00550">
    <property type="entry name" value="Zalpha"/>
    <property type="match status" value="2"/>
</dbReference>
<feature type="compositionally biased region" description="Polar residues" evidence="7">
    <location>
        <begin position="40"/>
        <end position="50"/>
    </location>
</feature>
<feature type="compositionally biased region" description="Low complexity" evidence="7">
    <location>
        <begin position="361"/>
        <end position="373"/>
    </location>
</feature>
<feature type="region of interest" description="Disordered" evidence="7">
    <location>
        <begin position="700"/>
        <end position="742"/>
    </location>
</feature>
<dbReference type="GO" id="GO:0005737">
    <property type="term" value="C:cytoplasm"/>
    <property type="evidence" value="ECO:0007669"/>
    <property type="project" value="UniProtKB-SubCell"/>
</dbReference>
<evidence type="ECO:0000313" key="12">
    <source>
        <dbReference type="Proteomes" id="UP000261620"/>
    </source>
</evidence>
<dbReference type="PANTHER" id="PTHR10910">
    <property type="entry name" value="EUKARYOTE SPECIFIC DSRNA BINDING PROTEIN"/>
    <property type="match status" value="1"/>
</dbReference>
<feature type="domain" description="Z-binding" evidence="9">
    <location>
        <begin position="400"/>
        <end position="465"/>
    </location>
</feature>
<evidence type="ECO:0000256" key="1">
    <source>
        <dbReference type="ARBA" id="ARBA00004496"/>
    </source>
</evidence>
<feature type="domain" description="A to I editase" evidence="10">
    <location>
        <begin position="1004"/>
        <end position="1336"/>
    </location>
</feature>
<dbReference type="GO" id="GO:0005730">
    <property type="term" value="C:nucleolus"/>
    <property type="evidence" value="ECO:0007669"/>
    <property type="project" value="TreeGrafter"/>
</dbReference>
<dbReference type="Gene3D" id="3.30.160.20">
    <property type="match status" value="3"/>
</dbReference>
<evidence type="ECO:0000256" key="2">
    <source>
        <dbReference type="ARBA" id="ARBA00022490"/>
    </source>
</evidence>
<dbReference type="InterPro" id="IPR002466">
    <property type="entry name" value="A_deamin"/>
</dbReference>
<comment type="subcellular location">
    <subcellularLocation>
        <location evidence="1">Cytoplasm</location>
    </subcellularLocation>
</comment>
<feature type="region of interest" description="Disordered" evidence="7">
    <location>
        <begin position="1"/>
        <end position="164"/>
    </location>
</feature>
<dbReference type="InterPro" id="IPR036388">
    <property type="entry name" value="WH-like_DNA-bd_sf"/>
</dbReference>
<dbReference type="Ensembl" id="ENSMMOT00000004981.1">
    <property type="protein sequence ID" value="ENSMMOP00000004894.1"/>
    <property type="gene ID" value="ENSMMOG00000003884.1"/>
</dbReference>
<name>A0A3Q3W8F9_MOLML</name>
<feature type="compositionally biased region" description="Polar residues" evidence="7">
    <location>
        <begin position="101"/>
        <end position="119"/>
    </location>
</feature>
<proteinExistence type="predicted"/>
<dbReference type="Pfam" id="PF02295">
    <property type="entry name" value="z-alpha"/>
    <property type="match status" value="2"/>
</dbReference>
<dbReference type="InterPro" id="IPR014720">
    <property type="entry name" value="dsRBD_dom"/>
</dbReference>
<dbReference type="GO" id="GO:0003725">
    <property type="term" value="F:double-stranded RNA binding"/>
    <property type="evidence" value="ECO:0007669"/>
    <property type="project" value="TreeGrafter"/>
</dbReference>
<feature type="compositionally biased region" description="Polar residues" evidence="7">
    <location>
        <begin position="139"/>
        <end position="159"/>
    </location>
</feature>
<dbReference type="PROSITE" id="PS50137">
    <property type="entry name" value="DS_RBD"/>
    <property type="match status" value="3"/>
</dbReference>
<dbReference type="STRING" id="94237.ENSMMOP00000004894"/>
<evidence type="ECO:0000256" key="3">
    <source>
        <dbReference type="ARBA" id="ARBA00022737"/>
    </source>
</evidence>
<feature type="compositionally biased region" description="Low complexity" evidence="7">
    <location>
        <begin position="63"/>
        <end position="76"/>
    </location>
</feature>
<dbReference type="SUPFAM" id="SSF46785">
    <property type="entry name" value="Winged helix' DNA-binding domain"/>
    <property type="match status" value="2"/>
</dbReference>
<dbReference type="SMR" id="A0A3Q3W8F9"/>
<dbReference type="GO" id="GO:0031047">
    <property type="term" value="P:regulatory ncRNA-mediated gene silencing"/>
    <property type="evidence" value="ECO:0007669"/>
    <property type="project" value="UniProtKB-KW"/>
</dbReference>
<evidence type="ECO:0000256" key="6">
    <source>
        <dbReference type="PROSITE-ProRule" id="PRU00266"/>
    </source>
</evidence>
<dbReference type="SMART" id="SM00552">
    <property type="entry name" value="ADEAMc"/>
    <property type="match status" value="1"/>
</dbReference>
<feature type="domain" description="DRBM" evidence="8">
    <location>
        <begin position="611"/>
        <end position="679"/>
    </location>
</feature>
<dbReference type="PROSITE" id="PS50139">
    <property type="entry name" value="Z_BINDING"/>
    <property type="match status" value="2"/>
</dbReference>
<reference evidence="11" key="2">
    <citation type="submission" date="2025-09" db="UniProtKB">
        <authorList>
            <consortium name="Ensembl"/>
        </authorList>
    </citation>
    <scope>IDENTIFICATION</scope>
</reference>
<evidence type="ECO:0000256" key="4">
    <source>
        <dbReference type="ARBA" id="ARBA00022884"/>
    </source>
</evidence>
<dbReference type="InterPro" id="IPR044457">
    <property type="entry name" value="ADAR1_DSRM_3"/>
</dbReference>
<feature type="region of interest" description="Disordered" evidence="7">
    <location>
        <begin position="313"/>
        <end position="398"/>
    </location>
</feature>
<evidence type="ECO:0000259" key="8">
    <source>
        <dbReference type="PROSITE" id="PS50137"/>
    </source>
</evidence>
<feature type="compositionally biased region" description="Basic and acidic residues" evidence="7">
    <location>
        <begin position="335"/>
        <end position="360"/>
    </location>
</feature>
<keyword evidence="12" id="KW-1185">Reference proteome</keyword>
<dbReference type="PROSITE" id="PS50141">
    <property type="entry name" value="A_DEAMIN_EDITASE"/>
    <property type="match status" value="1"/>
</dbReference>
<sequence length="1377" mass="150592">MSRGREGTPREHYHRHPPPYLQAKDKNHSPGPASLYQRPGPQQTPFSNYYHNPAGPIVPLQPSAPSHIPSSPPISNHSKRAPEPAAPNSPYNPNHGPTPGPSSFQYQRVSFLRGQSSEAPQFRASQRGGGRGVVPGRVHNSSYHLQSGYSRYPKPNSSPCGRGVYGQDQYVPSVRDSRYFHQNQFQEQNHNRFYKRQCIQTDSLSESFQHLTFYQDRPNRGERFDTHSVSSSSANLSCTKVNITLTPDIQDQVHRVLVALKPSESISAKLLAKKLRLPKKIVNKALYSLERSQKAFKQGLLPPEWTVYREPLRDEGDQNSTVRSPPPLLFVNSEHPPEAKSELKIKTEENLGKDKNKNSDTESSSLNCSSLESSDSEESQAPARGQHPSTTSSPDQELKLPTMAEQKELILQYLLNSGEATALVIAKNLSFKTAKQVNPTLYSLEKQGDVIKNGKVNPPTWELSSHRRERMERSLKAARSTPSDRGQMEVEVGGDEGGGGSIFLPSSPLPTIPGLEPLSLQGNWMPEQSDIEGSQSSLQPPFPTLCEKVEPNEGQWATDDIPEFLNAIRRETDAEKLAAEKANSIGTVAVSLAAPPPQNLWAKLQEVRLKNPVSGLMEYAQYLGHNCEFLLLDQSGPSHDPRFRMQVMLNRRLFPVAEASSKKVAKKDAAAATLRTLIGEVQGGAGTMDKANAASMDQGAGQLADTGSTEGTVEIGGTGSAERSGMAEEPQQPLSRSLPGGKNPVSVLMEYSQRSGNPIEFIITGQAGPPHDPRFMYKVKVGESLFSEASAPSKKAARQLAAEEAVKDLMADGRLQLNKPQLPLGPYSNSDISGAGTTCPSLPSLTADELRAAHEAGVGDLINHLNNNAVSGLLEYARARGFAAEIRLVGQSGPPHEPKFTYQAKLGGRWFPPVCASNKKQGKQEAADAALRVLIGEAERAARTGELTPAELPVSGSTLHDQIAMLSHQRFNSLTTRIQHSLLGRKILATIVMRRGEGLGAVVSLGTGNRCVKGEELSLKGDTVNDCHAEIISRRGFVRFLYSELIKYYDGTDESIFEPADANKLQIKSDITFHLYISTAPCGDGALFDKSCSESGDEVEGHQPLFENVKQGKLRTKVENGEGTIPVESSAIVPTWDGIQHGERLRTMSCSDKILRWNVLGLQGALLTHFLNPIYLKSITLGYLYSHGHLTRAVCCRLARDGEVFAKSLPTPFMLNHPEVGRVSVYDSTRHTGKTKESSVNWSFPDQHSVEVLDGTTGKLDGNKLSVSRVSKSNLFALFRVLCLRCGRTDLLSLPSYSQAKKSALSFQLVKQQFFQALCNHGYGSWIGKPLEEKSFEAGERTGNNGAIISMGHSSSSNGGAMEYKREGGLEPCRVFY</sequence>
<evidence type="ECO:0000256" key="7">
    <source>
        <dbReference type="SAM" id="MobiDB-lite"/>
    </source>
</evidence>
<dbReference type="Pfam" id="PF02137">
    <property type="entry name" value="A_deamin"/>
    <property type="match status" value="1"/>
</dbReference>
<keyword evidence="5" id="KW-0943">RNA-mediated gene silencing</keyword>
<dbReference type="InterPro" id="IPR042371">
    <property type="entry name" value="Z_dom"/>
</dbReference>
<protein>
    <submittedName>
        <fullName evidence="11">Uncharacterized protein</fullName>
    </submittedName>
</protein>
<feature type="domain" description="DRBM" evidence="8">
    <location>
        <begin position="868"/>
        <end position="936"/>
    </location>
</feature>
<dbReference type="Gene3D" id="1.10.10.10">
    <property type="entry name" value="Winged helix-like DNA-binding domain superfamily/Winged helix DNA-binding domain"/>
    <property type="match status" value="2"/>
</dbReference>
<keyword evidence="3" id="KW-0677">Repeat</keyword>
<reference evidence="11" key="1">
    <citation type="submission" date="2025-08" db="UniProtKB">
        <authorList>
            <consortium name="Ensembl"/>
        </authorList>
    </citation>
    <scope>IDENTIFICATION</scope>
</reference>
<accession>A0A3Q3W8F9</accession>
<evidence type="ECO:0000256" key="5">
    <source>
        <dbReference type="ARBA" id="ARBA00023158"/>
    </source>
</evidence>
<dbReference type="GO" id="GO:0006396">
    <property type="term" value="P:RNA processing"/>
    <property type="evidence" value="ECO:0007669"/>
    <property type="project" value="InterPro"/>
</dbReference>